<feature type="region of interest" description="Disordered" evidence="1">
    <location>
        <begin position="342"/>
        <end position="375"/>
    </location>
</feature>
<reference evidence="3" key="2">
    <citation type="submission" date="2023-06" db="EMBL/GenBank/DDBJ databases">
        <authorList>
            <consortium name="Lawrence Berkeley National Laboratory"/>
            <person name="Haridas S."/>
            <person name="Hensen N."/>
            <person name="Bonometti L."/>
            <person name="Westerberg I."/>
            <person name="Brannstrom I.O."/>
            <person name="Guillou S."/>
            <person name="Cros-Aarteil S."/>
            <person name="Calhoun S."/>
            <person name="Kuo A."/>
            <person name="Mondo S."/>
            <person name="Pangilinan J."/>
            <person name="Riley R."/>
            <person name="Labutti K."/>
            <person name="Andreopoulos B."/>
            <person name="Lipzen A."/>
            <person name="Chen C."/>
            <person name="Yanf M."/>
            <person name="Daum C."/>
            <person name="Ng V."/>
            <person name="Clum A."/>
            <person name="Steindorff A."/>
            <person name="Ohm R."/>
            <person name="Martin F."/>
            <person name="Silar P."/>
            <person name="Natvig D."/>
            <person name="Lalanne C."/>
            <person name="Gautier V."/>
            <person name="Ament-Velasquez S.L."/>
            <person name="Kruys A."/>
            <person name="Hutchinson M.I."/>
            <person name="Powell A.J."/>
            <person name="Barry K."/>
            <person name="Miller A.N."/>
            <person name="Grigoriev I.V."/>
            <person name="Debuchy R."/>
            <person name="Gladieux P."/>
            <person name="Thoren M.H."/>
            <person name="Johannesson H."/>
        </authorList>
    </citation>
    <scope>NUCLEOTIDE SEQUENCE</scope>
    <source>
        <strain evidence="3">CBS 168.71</strain>
    </source>
</reference>
<evidence type="ECO:0000313" key="4">
    <source>
        <dbReference type="Proteomes" id="UP001278766"/>
    </source>
</evidence>
<dbReference type="Proteomes" id="UP001278766">
    <property type="component" value="Unassembled WGS sequence"/>
</dbReference>
<name>A0AAE0HNI5_9PEZI</name>
<feature type="transmembrane region" description="Helical" evidence="2">
    <location>
        <begin position="68"/>
        <end position="86"/>
    </location>
</feature>
<keyword evidence="2" id="KW-0472">Membrane</keyword>
<evidence type="ECO:0000313" key="3">
    <source>
        <dbReference type="EMBL" id="KAK3298866.1"/>
    </source>
</evidence>
<feature type="transmembrane region" description="Helical" evidence="2">
    <location>
        <begin position="93"/>
        <end position="119"/>
    </location>
</feature>
<accession>A0AAE0HNI5</accession>
<keyword evidence="4" id="KW-1185">Reference proteome</keyword>
<keyword evidence="2" id="KW-1133">Transmembrane helix</keyword>
<feature type="transmembrane region" description="Helical" evidence="2">
    <location>
        <begin position="12"/>
        <end position="29"/>
    </location>
</feature>
<comment type="caution">
    <text evidence="3">The sequence shown here is derived from an EMBL/GenBank/DDBJ whole genome shotgun (WGS) entry which is preliminary data.</text>
</comment>
<gene>
    <name evidence="3" type="ORF">B0H64DRAFT_84610</name>
</gene>
<sequence>MNRRRHATALERLFPAFCFFLCRLFYFLLGQQRTLDPLPRPTHRHRQLTHRKFVASCGPLYQHTGEPFAVFHPSLIFSLFFPLGLLKFSKRALAFCFDLGLFTLAAPFLTLISLCYFRFISLSYSLALGMGNGIGFWAKPGCDFGGLGGRATAKFGGYGILRCFFGRTLWMGDGDGPHNRRIAIFSSPLYCVERPSQSLVSLGSGEISRRHIDRRRPRLISLGIGTWKGILKHRQCSLRYLAGRKSPAWKTSCDTPTRLTTTPFLCGTTSTTPSHSFTTTKQFDSRGAADIKRTSAPILEDTSREGMDELRYRQQRCDLRRRTARTGRDSDKFTLHHRRSHIGLSNRRHFSTNNNNKTTPQPPYGAGVKGNSKPRQGGLEQPLFLLTTIITDGLFSFLFFPVERSL</sequence>
<evidence type="ECO:0000256" key="2">
    <source>
        <dbReference type="SAM" id="Phobius"/>
    </source>
</evidence>
<reference evidence="3" key="1">
    <citation type="journal article" date="2023" name="Mol. Phylogenet. Evol.">
        <title>Genome-scale phylogeny and comparative genomics of the fungal order Sordariales.</title>
        <authorList>
            <person name="Hensen N."/>
            <person name="Bonometti L."/>
            <person name="Westerberg I."/>
            <person name="Brannstrom I.O."/>
            <person name="Guillou S."/>
            <person name="Cros-Aarteil S."/>
            <person name="Calhoun S."/>
            <person name="Haridas S."/>
            <person name="Kuo A."/>
            <person name="Mondo S."/>
            <person name="Pangilinan J."/>
            <person name="Riley R."/>
            <person name="LaButti K."/>
            <person name="Andreopoulos B."/>
            <person name="Lipzen A."/>
            <person name="Chen C."/>
            <person name="Yan M."/>
            <person name="Daum C."/>
            <person name="Ng V."/>
            <person name="Clum A."/>
            <person name="Steindorff A."/>
            <person name="Ohm R.A."/>
            <person name="Martin F."/>
            <person name="Silar P."/>
            <person name="Natvig D.O."/>
            <person name="Lalanne C."/>
            <person name="Gautier V."/>
            <person name="Ament-Velasquez S.L."/>
            <person name="Kruys A."/>
            <person name="Hutchinson M.I."/>
            <person name="Powell A.J."/>
            <person name="Barry K."/>
            <person name="Miller A.N."/>
            <person name="Grigoriev I.V."/>
            <person name="Debuchy R."/>
            <person name="Gladieux P."/>
            <person name="Hiltunen Thoren M."/>
            <person name="Johannesson H."/>
        </authorList>
    </citation>
    <scope>NUCLEOTIDE SEQUENCE</scope>
    <source>
        <strain evidence="3">CBS 168.71</strain>
    </source>
</reference>
<organism evidence="3 4">
    <name type="scientific">Chaetomium fimeti</name>
    <dbReference type="NCBI Taxonomy" id="1854472"/>
    <lineage>
        <taxon>Eukaryota</taxon>
        <taxon>Fungi</taxon>
        <taxon>Dikarya</taxon>
        <taxon>Ascomycota</taxon>
        <taxon>Pezizomycotina</taxon>
        <taxon>Sordariomycetes</taxon>
        <taxon>Sordariomycetidae</taxon>
        <taxon>Sordariales</taxon>
        <taxon>Chaetomiaceae</taxon>
        <taxon>Chaetomium</taxon>
    </lineage>
</organism>
<protein>
    <submittedName>
        <fullName evidence="3">Uncharacterized protein</fullName>
    </submittedName>
</protein>
<dbReference type="GeneID" id="87845809"/>
<dbReference type="EMBL" id="JAUEPN010000002">
    <property type="protein sequence ID" value="KAK3298866.1"/>
    <property type="molecule type" value="Genomic_DNA"/>
</dbReference>
<keyword evidence="2" id="KW-0812">Transmembrane</keyword>
<evidence type="ECO:0000256" key="1">
    <source>
        <dbReference type="SAM" id="MobiDB-lite"/>
    </source>
</evidence>
<dbReference type="RefSeq" id="XP_062662380.1">
    <property type="nucleotide sequence ID" value="XM_062808861.1"/>
</dbReference>
<proteinExistence type="predicted"/>
<dbReference type="AlphaFoldDB" id="A0AAE0HNI5"/>